<accession>W4JSC6</accession>
<evidence type="ECO:0000313" key="2">
    <source>
        <dbReference type="Proteomes" id="UP000030671"/>
    </source>
</evidence>
<dbReference type="RefSeq" id="XP_009551368.1">
    <property type="nucleotide sequence ID" value="XM_009553073.1"/>
</dbReference>
<reference evidence="1 2" key="1">
    <citation type="journal article" date="2012" name="New Phytol.">
        <title>Insight into trade-off between wood decay and parasitism from the genome of a fungal forest pathogen.</title>
        <authorList>
            <person name="Olson A."/>
            <person name="Aerts A."/>
            <person name="Asiegbu F."/>
            <person name="Belbahri L."/>
            <person name="Bouzid O."/>
            <person name="Broberg A."/>
            <person name="Canback B."/>
            <person name="Coutinho P.M."/>
            <person name="Cullen D."/>
            <person name="Dalman K."/>
            <person name="Deflorio G."/>
            <person name="van Diepen L.T."/>
            <person name="Dunand C."/>
            <person name="Duplessis S."/>
            <person name="Durling M."/>
            <person name="Gonthier P."/>
            <person name="Grimwood J."/>
            <person name="Fossdal C.G."/>
            <person name="Hansson D."/>
            <person name="Henrissat B."/>
            <person name="Hietala A."/>
            <person name="Himmelstrand K."/>
            <person name="Hoffmeister D."/>
            <person name="Hogberg N."/>
            <person name="James T.Y."/>
            <person name="Karlsson M."/>
            <person name="Kohler A."/>
            <person name="Kues U."/>
            <person name="Lee Y.H."/>
            <person name="Lin Y.C."/>
            <person name="Lind M."/>
            <person name="Lindquist E."/>
            <person name="Lombard V."/>
            <person name="Lucas S."/>
            <person name="Lunden K."/>
            <person name="Morin E."/>
            <person name="Murat C."/>
            <person name="Park J."/>
            <person name="Raffaello T."/>
            <person name="Rouze P."/>
            <person name="Salamov A."/>
            <person name="Schmutz J."/>
            <person name="Solheim H."/>
            <person name="Stahlberg J."/>
            <person name="Velez H."/>
            <person name="de Vries R.P."/>
            <person name="Wiebenga A."/>
            <person name="Woodward S."/>
            <person name="Yakovlev I."/>
            <person name="Garbelotto M."/>
            <person name="Martin F."/>
            <person name="Grigoriev I.V."/>
            <person name="Stenlid J."/>
        </authorList>
    </citation>
    <scope>NUCLEOTIDE SEQUENCE [LARGE SCALE GENOMIC DNA]</scope>
    <source>
        <strain evidence="1 2">TC 32-1</strain>
    </source>
</reference>
<dbReference type="AlphaFoldDB" id="W4JSC6"/>
<evidence type="ECO:0000313" key="1">
    <source>
        <dbReference type="EMBL" id="ETW76467.1"/>
    </source>
</evidence>
<gene>
    <name evidence="1" type="ORF">HETIRDRAFT_411859</name>
</gene>
<dbReference type="KEGG" id="hir:HETIRDRAFT_411859"/>
<sequence length="101" mass="11843">MSVSQLWSYHAIQCPAHTLRRLKAVNCRHTLQMDENAQKCPRLGPVLEPKVRMHILVSHHWLAHIDLGKSWQIEAVRVFAMALRWRQSEMWRLSSNNCMAT</sequence>
<dbReference type="GeneID" id="20672975"/>
<name>W4JSC6_HETIT</name>
<organism evidence="1 2">
    <name type="scientific">Heterobasidion irregulare (strain TC 32-1)</name>
    <dbReference type="NCBI Taxonomy" id="747525"/>
    <lineage>
        <taxon>Eukaryota</taxon>
        <taxon>Fungi</taxon>
        <taxon>Dikarya</taxon>
        <taxon>Basidiomycota</taxon>
        <taxon>Agaricomycotina</taxon>
        <taxon>Agaricomycetes</taxon>
        <taxon>Russulales</taxon>
        <taxon>Bondarzewiaceae</taxon>
        <taxon>Heterobasidion</taxon>
        <taxon>Heterobasidion annosum species complex</taxon>
    </lineage>
</organism>
<proteinExistence type="predicted"/>
<protein>
    <submittedName>
        <fullName evidence="1">Uncharacterized protein</fullName>
    </submittedName>
</protein>
<dbReference type="HOGENOM" id="CLU_2292065_0_0_1"/>
<keyword evidence="2" id="KW-1185">Reference proteome</keyword>
<dbReference type="Proteomes" id="UP000030671">
    <property type="component" value="Unassembled WGS sequence"/>
</dbReference>
<dbReference type="EMBL" id="KI925464">
    <property type="protein sequence ID" value="ETW76467.1"/>
    <property type="molecule type" value="Genomic_DNA"/>
</dbReference>
<dbReference type="InParanoid" id="W4JSC6"/>